<keyword evidence="3" id="KW-0804">Transcription</keyword>
<evidence type="ECO:0000256" key="3">
    <source>
        <dbReference type="ARBA" id="ARBA00023163"/>
    </source>
</evidence>
<accession>A0A2P5BYX3</accession>
<dbReference type="PANTHER" id="PTHR31719:SF157">
    <property type="entry name" value="NAC TRANSCRIPTION FACTOR-LIKE PROTEIN"/>
    <property type="match status" value="1"/>
</dbReference>
<comment type="caution">
    <text evidence="7">The sequence shown here is derived from an EMBL/GenBank/DDBJ whole genome shotgun (WGS) entry which is preliminary data.</text>
</comment>
<dbReference type="AlphaFoldDB" id="A0A2P5BYX3"/>
<keyword evidence="4" id="KW-0539">Nucleus</keyword>
<dbReference type="EMBL" id="JXTB01000200">
    <property type="protein sequence ID" value="PON53971.1"/>
    <property type="molecule type" value="Genomic_DNA"/>
</dbReference>
<evidence type="ECO:0000256" key="5">
    <source>
        <dbReference type="SAM" id="MobiDB-lite"/>
    </source>
</evidence>
<evidence type="ECO:0000313" key="7">
    <source>
        <dbReference type="EMBL" id="PON53971.1"/>
    </source>
</evidence>
<dbReference type="Pfam" id="PF02365">
    <property type="entry name" value="NAM"/>
    <property type="match status" value="1"/>
</dbReference>
<sequence>MLLSVSPIFYSSPMERQTSSSSTNTTSSNLQLPPGFRFHPSDQELIVHYLQNKVTSRPLPASFIPEIDLYKYNPWELPKKAVFGEEEWFFFSPRDRKYPKGERPNRAAGLGYWKATGIDKPIFNSSSGLSKAIGVKKGLVFYIGRPQKGEKTDWFMKEYRLLDSSIKSPRLKLSMRLDDWVLCRVRFKGKLPKKTHEIQHGHTTEASRCLTEPEQTSFAGANRDKLITDYIHKDCILLAWILSGQPVNPMETIPRADFEESNNIGNNLNSFYEHGSNRVNYQIVTSTDNCCNLWNGETSEKNEKEIIDKMSYEDNLGRESLAGTGIWGYIQNQSPDDMYNVNLTNELPLTGRYLQ</sequence>
<dbReference type="STRING" id="3476.A0A2P5BYX3"/>
<dbReference type="OrthoDB" id="1921961at2759"/>
<feature type="domain" description="NAC" evidence="6">
    <location>
        <begin position="32"/>
        <end position="188"/>
    </location>
</feature>
<protein>
    <submittedName>
        <fullName evidence="7">NAC domain containing protein</fullName>
    </submittedName>
</protein>
<dbReference type="GO" id="GO:0006355">
    <property type="term" value="P:regulation of DNA-templated transcription"/>
    <property type="evidence" value="ECO:0007669"/>
    <property type="project" value="InterPro"/>
</dbReference>
<dbReference type="Gene3D" id="2.170.150.80">
    <property type="entry name" value="NAC domain"/>
    <property type="match status" value="1"/>
</dbReference>
<gene>
    <name evidence="7" type="primary">PanNAC36</name>
    <name evidence="7" type="ORF">PanWU01x14_198490</name>
</gene>
<evidence type="ECO:0000256" key="4">
    <source>
        <dbReference type="ARBA" id="ARBA00023242"/>
    </source>
</evidence>
<dbReference type="PROSITE" id="PS51005">
    <property type="entry name" value="NAC"/>
    <property type="match status" value="1"/>
</dbReference>
<dbReference type="GO" id="GO:0003677">
    <property type="term" value="F:DNA binding"/>
    <property type="evidence" value="ECO:0007669"/>
    <property type="project" value="UniProtKB-KW"/>
</dbReference>
<evidence type="ECO:0000313" key="8">
    <source>
        <dbReference type="Proteomes" id="UP000237105"/>
    </source>
</evidence>
<dbReference type="InterPro" id="IPR036093">
    <property type="entry name" value="NAC_dom_sf"/>
</dbReference>
<proteinExistence type="predicted"/>
<evidence type="ECO:0000259" key="6">
    <source>
        <dbReference type="PROSITE" id="PS51005"/>
    </source>
</evidence>
<feature type="region of interest" description="Disordered" evidence="5">
    <location>
        <begin position="13"/>
        <end position="34"/>
    </location>
</feature>
<organism evidence="7 8">
    <name type="scientific">Parasponia andersonii</name>
    <name type="common">Sponia andersonii</name>
    <dbReference type="NCBI Taxonomy" id="3476"/>
    <lineage>
        <taxon>Eukaryota</taxon>
        <taxon>Viridiplantae</taxon>
        <taxon>Streptophyta</taxon>
        <taxon>Embryophyta</taxon>
        <taxon>Tracheophyta</taxon>
        <taxon>Spermatophyta</taxon>
        <taxon>Magnoliopsida</taxon>
        <taxon>eudicotyledons</taxon>
        <taxon>Gunneridae</taxon>
        <taxon>Pentapetalae</taxon>
        <taxon>rosids</taxon>
        <taxon>fabids</taxon>
        <taxon>Rosales</taxon>
        <taxon>Cannabaceae</taxon>
        <taxon>Parasponia</taxon>
    </lineage>
</organism>
<reference evidence="8" key="1">
    <citation type="submission" date="2016-06" db="EMBL/GenBank/DDBJ databases">
        <title>Parallel loss of symbiosis genes in relatives of nitrogen-fixing non-legume Parasponia.</title>
        <authorList>
            <person name="Van Velzen R."/>
            <person name="Holmer R."/>
            <person name="Bu F."/>
            <person name="Rutten L."/>
            <person name="Van Zeijl A."/>
            <person name="Liu W."/>
            <person name="Santuari L."/>
            <person name="Cao Q."/>
            <person name="Sharma T."/>
            <person name="Shen D."/>
            <person name="Roswanjaya Y."/>
            <person name="Wardhani T."/>
            <person name="Kalhor M.S."/>
            <person name="Jansen J."/>
            <person name="Van den Hoogen J."/>
            <person name="Gungor B."/>
            <person name="Hartog M."/>
            <person name="Hontelez J."/>
            <person name="Verver J."/>
            <person name="Yang W.-C."/>
            <person name="Schijlen E."/>
            <person name="Repin R."/>
            <person name="Schilthuizen M."/>
            <person name="Schranz E."/>
            <person name="Heidstra R."/>
            <person name="Miyata K."/>
            <person name="Fedorova E."/>
            <person name="Kohlen W."/>
            <person name="Bisseling T."/>
            <person name="Smit S."/>
            <person name="Geurts R."/>
        </authorList>
    </citation>
    <scope>NUCLEOTIDE SEQUENCE [LARGE SCALE GENOMIC DNA]</scope>
    <source>
        <strain evidence="8">cv. WU1-14</strain>
    </source>
</reference>
<name>A0A2P5BYX3_PARAD</name>
<dbReference type="PANTHER" id="PTHR31719">
    <property type="entry name" value="NAC TRANSCRIPTION FACTOR 56"/>
    <property type="match status" value="1"/>
</dbReference>
<evidence type="ECO:0000256" key="2">
    <source>
        <dbReference type="ARBA" id="ARBA00023125"/>
    </source>
</evidence>
<keyword evidence="2" id="KW-0238">DNA-binding</keyword>
<evidence type="ECO:0000256" key="1">
    <source>
        <dbReference type="ARBA" id="ARBA00023015"/>
    </source>
</evidence>
<keyword evidence="8" id="KW-1185">Reference proteome</keyword>
<dbReference type="InterPro" id="IPR003441">
    <property type="entry name" value="NAC-dom"/>
</dbReference>
<feature type="compositionally biased region" description="Low complexity" evidence="5">
    <location>
        <begin position="18"/>
        <end position="29"/>
    </location>
</feature>
<dbReference type="Proteomes" id="UP000237105">
    <property type="component" value="Unassembled WGS sequence"/>
</dbReference>
<keyword evidence="1" id="KW-0805">Transcription regulation</keyword>
<dbReference type="SUPFAM" id="SSF101941">
    <property type="entry name" value="NAC domain"/>
    <property type="match status" value="1"/>
</dbReference>